<evidence type="ECO:0000313" key="2">
    <source>
        <dbReference type="Proteomes" id="UP000811545"/>
    </source>
</evidence>
<dbReference type="AlphaFoldDB" id="A0A9E2F4T2"/>
<comment type="caution">
    <text evidence="1">The sequence shown here is derived from an EMBL/GenBank/DDBJ whole genome shotgun (WGS) entry which is preliminary data.</text>
</comment>
<gene>
    <name evidence="1" type="ORF">DDT42_01277</name>
</gene>
<accession>A0A9E2F4T2</accession>
<organism evidence="1 2">
    <name type="scientific">Psychracetigena formicireducens</name>
    <dbReference type="NCBI Taxonomy" id="2986056"/>
    <lineage>
        <taxon>Bacteria</taxon>
        <taxon>Bacillati</taxon>
        <taxon>Candidatus Lithacetigenota</taxon>
        <taxon>Candidatus Psychracetigena</taxon>
    </lineage>
</organism>
<proteinExistence type="predicted"/>
<sequence length="127" mass="14453">MMLTQIFALEKAEEGGYNVTVTALDGYFTQGDIDKELSIINSFVLEDENSKNPFIDRKDKIYDFLKVASEYVSYSEELENRAKEIEKFGIMAIDVLHIACAEMSKADFFVTCDDLLVRKGKQIMGDE</sequence>
<name>A0A9E2F4T2_PSYF1</name>
<protein>
    <recommendedName>
        <fullName evidence="3">PIN domain-containing protein</fullName>
    </recommendedName>
</protein>
<evidence type="ECO:0008006" key="3">
    <source>
        <dbReference type="Google" id="ProtNLM"/>
    </source>
</evidence>
<dbReference type="Proteomes" id="UP000811545">
    <property type="component" value="Unassembled WGS sequence"/>
</dbReference>
<evidence type="ECO:0000313" key="1">
    <source>
        <dbReference type="EMBL" id="MBT9145406.1"/>
    </source>
</evidence>
<dbReference type="EMBL" id="QLTW01000089">
    <property type="protein sequence ID" value="MBT9145406.1"/>
    <property type="molecule type" value="Genomic_DNA"/>
</dbReference>
<reference evidence="1 2" key="1">
    <citation type="journal article" date="2021" name="bioRxiv">
        <title>Unique metabolic strategies in Hadean analogues reveal hints for primordial physiology.</title>
        <authorList>
            <person name="Nobu M.K."/>
            <person name="Nakai R."/>
            <person name="Tamazawa S."/>
            <person name="Mori H."/>
            <person name="Toyoda A."/>
            <person name="Ijiri A."/>
            <person name="Suzuki S."/>
            <person name="Kurokawa K."/>
            <person name="Kamagata Y."/>
            <person name="Tamaki H."/>
        </authorList>
    </citation>
    <scope>NUCLEOTIDE SEQUENCE [LARGE SCALE GENOMIC DNA]</scope>
    <source>
        <strain evidence="1">BS525</strain>
    </source>
</reference>